<evidence type="ECO:0000256" key="1">
    <source>
        <dbReference type="ARBA" id="ARBA00005532"/>
    </source>
</evidence>
<proteinExistence type="inferred from homology"/>
<comment type="subcellular location">
    <subcellularLocation>
        <location evidence="4">Mitochondrion</location>
    </subcellularLocation>
</comment>
<dbReference type="PROSITE" id="PS01127">
    <property type="entry name" value="EF_TS_2"/>
    <property type="match status" value="1"/>
</dbReference>
<dbReference type="InterPro" id="IPR036402">
    <property type="entry name" value="EF-Ts_dimer_sf"/>
</dbReference>
<evidence type="ECO:0000256" key="2">
    <source>
        <dbReference type="ARBA" id="ARBA00022768"/>
    </source>
</evidence>
<dbReference type="AlphaFoldDB" id="A0A915CMB6"/>
<dbReference type="PANTHER" id="PTHR11741:SF0">
    <property type="entry name" value="ELONGATION FACTOR TS, MITOCHONDRIAL"/>
    <property type="match status" value="1"/>
</dbReference>
<dbReference type="InterPro" id="IPR018101">
    <property type="entry name" value="Transl_elong_Ts_CS"/>
</dbReference>
<keyword evidence="2 4" id="KW-0251">Elongation factor</keyword>
<evidence type="ECO:0000313" key="6">
    <source>
        <dbReference type="Proteomes" id="UP000887574"/>
    </source>
</evidence>
<dbReference type="CDD" id="cd14275">
    <property type="entry name" value="UBA_EF-Ts"/>
    <property type="match status" value="1"/>
</dbReference>
<evidence type="ECO:0000259" key="5">
    <source>
        <dbReference type="Pfam" id="PF00889"/>
    </source>
</evidence>
<dbReference type="PANTHER" id="PTHR11741">
    <property type="entry name" value="ELONGATION FACTOR TS"/>
    <property type="match status" value="1"/>
</dbReference>
<accession>A0A915CMB6</accession>
<dbReference type="Pfam" id="PF00889">
    <property type="entry name" value="EF_TS"/>
    <property type="match status" value="1"/>
</dbReference>
<sequence>MFRSAFTTFRYIPAPFLRRLSTSVQDAASAPQSISKEALIKLRKRTGYSFVNCRKALVQCGESNLEGAEKWLKEVAIKEGWAKAVKLSDRETGQGVCAVLSENNVAAVIEINCETDFVANNEEFKSLVAHVAYSVLKAGKIAAGSSSYGSGLKVVSIDFSSVQSPQGSPIQESITAAIGKLGENLNVSKTFVVVGSPDVKLFGNAHPKHEVNGVNMGRYVSVVGIRRSEASSNFPTETLGSQICQHIIDLEMAANCEEDPAAEKELTESQGDEGEDHLNAFSKVETVEVDEDEKQLLKQAFMFNPQQSVNQYLATHGAEVIDFRRFELGKEFE</sequence>
<dbReference type="SUPFAM" id="SSF46934">
    <property type="entry name" value="UBA-like"/>
    <property type="match status" value="1"/>
</dbReference>
<dbReference type="GO" id="GO:0003746">
    <property type="term" value="F:translation elongation factor activity"/>
    <property type="evidence" value="ECO:0007669"/>
    <property type="project" value="UniProtKB-UniRule"/>
</dbReference>
<dbReference type="WBParaSite" id="jg10495">
    <property type="protein sequence ID" value="jg10495"/>
    <property type="gene ID" value="jg10495"/>
</dbReference>
<protein>
    <recommendedName>
        <fullName evidence="4">Elongation factor Ts, mitochondrial</fullName>
        <shortName evidence="4">EF-Ts</shortName>
        <shortName evidence="4">EF-TsMt</shortName>
    </recommendedName>
</protein>
<dbReference type="GO" id="GO:0005739">
    <property type="term" value="C:mitochondrion"/>
    <property type="evidence" value="ECO:0007669"/>
    <property type="project" value="UniProtKB-SubCell"/>
</dbReference>
<dbReference type="InterPro" id="IPR014039">
    <property type="entry name" value="Transl_elong_EFTs/EF1B_dimer"/>
</dbReference>
<feature type="domain" description="Translation elongation factor EFTs/EF1B dimerisation" evidence="5">
    <location>
        <begin position="106"/>
        <end position="330"/>
    </location>
</feature>
<keyword evidence="4" id="KW-0496">Mitochondrion</keyword>
<reference evidence="7" key="1">
    <citation type="submission" date="2022-11" db="UniProtKB">
        <authorList>
            <consortium name="WormBaseParasite"/>
        </authorList>
    </citation>
    <scope>IDENTIFICATION</scope>
</reference>
<dbReference type="InterPro" id="IPR001816">
    <property type="entry name" value="Transl_elong_EFTs/EF1B"/>
</dbReference>
<dbReference type="HAMAP" id="MF_00050">
    <property type="entry name" value="EF_Ts"/>
    <property type="match status" value="1"/>
</dbReference>
<comment type="similarity">
    <text evidence="1 4">Belongs to the EF-Ts family.</text>
</comment>
<dbReference type="Gene3D" id="3.30.479.20">
    <property type="entry name" value="Elongation factor Ts, dimerisation domain"/>
    <property type="match status" value="2"/>
</dbReference>
<keyword evidence="3 4" id="KW-0648">Protein biosynthesis</keyword>
<organism evidence="6 7">
    <name type="scientific">Ditylenchus dipsaci</name>
    <dbReference type="NCBI Taxonomy" id="166011"/>
    <lineage>
        <taxon>Eukaryota</taxon>
        <taxon>Metazoa</taxon>
        <taxon>Ecdysozoa</taxon>
        <taxon>Nematoda</taxon>
        <taxon>Chromadorea</taxon>
        <taxon>Rhabditida</taxon>
        <taxon>Tylenchina</taxon>
        <taxon>Tylenchomorpha</taxon>
        <taxon>Sphaerularioidea</taxon>
        <taxon>Anguinidae</taxon>
        <taxon>Anguininae</taxon>
        <taxon>Ditylenchus</taxon>
    </lineage>
</organism>
<evidence type="ECO:0000256" key="4">
    <source>
        <dbReference type="HAMAP-Rule" id="MF_03135"/>
    </source>
</evidence>
<dbReference type="Gene3D" id="1.10.8.10">
    <property type="entry name" value="DNA helicase RuvA subunit, C-terminal domain"/>
    <property type="match status" value="1"/>
</dbReference>
<evidence type="ECO:0000256" key="3">
    <source>
        <dbReference type="ARBA" id="ARBA00022917"/>
    </source>
</evidence>
<dbReference type="InterPro" id="IPR009060">
    <property type="entry name" value="UBA-like_sf"/>
</dbReference>
<evidence type="ECO:0000313" key="7">
    <source>
        <dbReference type="WBParaSite" id="jg10495"/>
    </source>
</evidence>
<dbReference type="GO" id="GO:0070125">
    <property type="term" value="P:mitochondrial translational elongation"/>
    <property type="evidence" value="ECO:0007669"/>
    <property type="project" value="TreeGrafter"/>
</dbReference>
<name>A0A915CMB6_9BILA</name>
<keyword evidence="6" id="KW-1185">Reference proteome</keyword>
<dbReference type="Pfam" id="PF25025">
    <property type="entry name" value="EF-Ts_N"/>
    <property type="match status" value="1"/>
</dbReference>
<comment type="function">
    <text evidence="4">Associates with the EF-Tu.GDP complex and induces the exchange of GDP to GTP. It remains bound to the aminoacyl-tRNA.EF-Tu.GTP complex up to the GTP hydrolysis stage on the ribosome.</text>
</comment>
<dbReference type="SUPFAM" id="SSF54713">
    <property type="entry name" value="Elongation factor Ts (EF-Ts), dimerisation domain"/>
    <property type="match status" value="2"/>
</dbReference>
<dbReference type="Proteomes" id="UP000887574">
    <property type="component" value="Unplaced"/>
</dbReference>